<protein>
    <submittedName>
        <fullName evidence="1">Uncharacterized protein</fullName>
    </submittedName>
</protein>
<accession>A0A662DI03</accession>
<dbReference type="AlphaFoldDB" id="A0A662DI03"/>
<evidence type="ECO:0000313" key="2">
    <source>
        <dbReference type="Proteomes" id="UP000280417"/>
    </source>
</evidence>
<dbReference type="Proteomes" id="UP000280417">
    <property type="component" value="Unassembled WGS sequence"/>
</dbReference>
<reference evidence="1 2" key="1">
    <citation type="submission" date="2018-06" db="EMBL/GenBank/DDBJ databases">
        <title>Extensive metabolic versatility and redundancy in microbially diverse, dynamic hydrothermal sediments.</title>
        <authorList>
            <person name="Dombrowski N."/>
            <person name="Teske A."/>
            <person name="Baker B.J."/>
        </authorList>
    </citation>
    <scope>NUCLEOTIDE SEQUENCE [LARGE SCALE GENOMIC DNA]</scope>
    <source>
        <strain evidence="1">B3_G15</strain>
    </source>
</reference>
<gene>
    <name evidence="1" type="ORF">DRJ04_02950</name>
</gene>
<dbReference type="EMBL" id="QMQA01000058">
    <property type="protein sequence ID" value="RLE14147.1"/>
    <property type="molecule type" value="Genomic_DNA"/>
</dbReference>
<name>A0A662DI03_UNCAE</name>
<sequence>MDSFLRTYPFLVKYLGEPFSIGADGVTWKYDANATSWGWDARTNTVLLNANILEQPPDQPPYAQLDESYQHETTHLFYDVGEDIIRFTFGQWIWEAHALAGQALANQDALGFPAFGLVATYDTEANIGYQVLNGVPRDSEKWNRTIVDGNATSALLLLIDVLSADSDRDFLKRVNAGILDHYRTTRSVDISREAYSAVLNEAAAGKKIDGQSPGEWLFSQPVANIAGKTGEYLAVVPRYSAEWYGMELFPTRFWVFAFRREKLGQDYRETALEGLDVKLTVYNAVDEVVRQTTIQSAGGMGVEVDGWELLPEDINDGAYLVKAEANVDGKPLETYNYFVIMRQAPKVTIEDERLIVVLTNASGSALMPEIATGMSVTGGRISATLPGILVVNAKPGVPVTFEVGSFVKTISKPLTARVVSLRFP</sequence>
<comment type="caution">
    <text evidence="1">The sequence shown here is derived from an EMBL/GenBank/DDBJ whole genome shotgun (WGS) entry which is preliminary data.</text>
</comment>
<proteinExistence type="predicted"/>
<evidence type="ECO:0000313" key="1">
    <source>
        <dbReference type="EMBL" id="RLE14147.1"/>
    </source>
</evidence>
<organism evidence="1 2">
    <name type="scientific">Aerophobetes bacterium</name>
    <dbReference type="NCBI Taxonomy" id="2030807"/>
    <lineage>
        <taxon>Bacteria</taxon>
        <taxon>Candidatus Aerophobota</taxon>
    </lineage>
</organism>